<dbReference type="InterPro" id="IPR000212">
    <property type="entry name" value="DNA_helicase_UvrD/REP"/>
</dbReference>
<dbReference type="GO" id="GO:0005524">
    <property type="term" value="F:ATP binding"/>
    <property type="evidence" value="ECO:0007669"/>
    <property type="project" value="InterPro"/>
</dbReference>
<evidence type="ECO:0000313" key="3">
    <source>
        <dbReference type="Proteomes" id="UP000288758"/>
    </source>
</evidence>
<name>A0A410S491_CORCK</name>
<dbReference type="Gene3D" id="3.40.50.300">
    <property type="entry name" value="P-loop containing nucleotide triphosphate hydrolases"/>
    <property type="match status" value="2"/>
</dbReference>
<dbReference type="Pfam" id="PF13245">
    <property type="entry name" value="AAA_19"/>
    <property type="match status" value="1"/>
</dbReference>
<dbReference type="Proteomes" id="UP000288758">
    <property type="component" value="Chromosome"/>
</dbReference>
<dbReference type="SUPFAM" id="SSF52540">
    <property type="entry name" value="P-loop containing nucleoside triphosphate hydrolases"/>
    <property type="match status" value="1"/>
</dbReference>
<dbReference type="AlphaFoldDB" id="A0A410S491"/>
<keyword evidence="2" id="KW-0347">Helicase</keyword>
<keyword evidence="2" id="KW-0067">ATP-binding</keyword>
<keyword evidence="2" id="KW-0547">Nucleotide-binding</keyword>
<dbReference type="PANTHER" id="PTHR11070:SF2">
    <property type="entry name" value="ATP-DEPENDENT DNA HELICASE SRS2"/>
    <property type="match status" value="1"/>
</dbReference>
<dbReference type="GO" id="GO:0003677">
    <property type="term" value="F:DNA binding"/>
    <property type="evidence" value="ECO:0007669"/>
    <property type="project" value="InterPro"/>
</dbReference>
<organism evidence="2 3">
    <name type="scientific">Corallococcus coralloides</name>
    <name type="common">Myxococcus coralloides</name>
    <dbReference type="NCBI Taxonomy" id="184914"/>
    <lineage>
        <taxon>Bacteria</taxon>
        <taxon>Pseudomonadati</taxon>
        <taxon>Myxococcota</taxon>
        <taxon>Myxococcia</taxon>
        <taxon>Myxococcales</taxon>
        <taxon>Cystobacterineae</taxon>
        <taxon>Myxococcaceae</taxon>
        <taxon>Corallococcus</taxon>
    </lineage>
</organism>
<dbReference type="EMBL" id="CP034669">
    <property type="protein sequence ID" value="QAT89025.1"/>
    <property type="molecule type" value="Genomic_DNA"/>
</dbReference>
<gene>
    <name evidence="2" type="ORF">EJ065_7503</name>
</gene>
<dbReference type="RefSeq" id="WP_128800075.1">
    <property type="nucleotide sequence ID" value="NZ_CP034669.1"/>
</dbReference>
<keyword evidence="2" id="KW-0378">Hydrolase</keyword>
<dbReference type="GO" id="GO:0043138">
    <property type="term" value="F:3'-5' DNA helicase activity"/>
    <property type="evidence" value="ECO:0007669"/>
    <property type="project" value="TreeGrafter"/>
</dbReference>
<accession>A0A410S491</accession>
<evidence type="ECO:0000256" key="1">
    <source>
        <dbReference type="ARBA" id="ARBA00034923"/>
    </source>
</evidence>
<dbReference type="GO" id="GO:0000725">
    <property type="term" value="P:recombinational repair"/>
    <property type="evidence" value="ECO:0007669"/>
    <property type="project" value="TreeGrafter"/>
</dbReference>
<reference evidence="2 3" key="1">
    <citation type="submission" date="2018-12" db="EMBL/GenBank/DDBJ databases">
        <title>Complete Genome Sequence of the Corallopyronin A producing Myxobacterium Corallococcus coralloides B035.</title>
        <authorList>
            <person name="Bouhired S.M."/>
            <person name="Rupp O."/>
            <person name="Blom J."/>
            <person name="Schaeberle T.F."/>
            <person name="Kehraus S."/>
            <person name="Schiefer A."/>
            <person name="Pfarr K."/>
            <person name="Goesmann A."/>
            <person name="Hoerauf A."/>
            <person name="Koenig G.M."/>
        </authorList>
    </citation>
    <scope>NUCLEOTIDE SEQUENCE [LARGE SCALE GENOMIC DNA]</scope>
    <source>
        <strain evidence="2 3">B035</strain>
    </source>
</reference>
<protein>
    <recommendedName>
        <fullName evidence="1">DNA 3'-5' helicase II</fullName>
    </recommendedName>
</protein>
<proteinExistence type="predicted"/>
<dbReference type="PANTHER" id="PTHR11070">
    <property type="entry name" value="UVRD / RECB / PCRA DNA HELICASE FAMILY MEMBER"/>
    <property type="match status" value="1"/>
</dbReference>
<dbReference type="InterPro" id="IPR027417">
    <property type="entry name" value="P-loop_NTPase"/>
</dbReference>
<sequence>MNVTTPIDPAAAAANEAISKIRDCIDLGKSFCLEAGAGSGKTHSLVSALTHIVEKRGRELVRKHQQVACISYTNAASKIICARTDEHPAVFASTIHSFCWSLIKDYQPYLRAELSNAPNWTERLTTIGGIGNRNVEYNLGHPVANKEEACVSLGHGDVLKLATKLLGNSKFRRLLASKHPIIFIDEYQDTDIDFIEAIKTHILEKFSGPVFGFFGDPWQRIYGRSCGAFDSSKIVSIQQGANFRSRPQIVETLNRIRPSLPQSVRPHEERGSVSAYHTNDWAGERQTGAQWKGDLPSNIARDHIRAMRSNLEAQGWDFSPKRTKILMLTHNVLAQEQGYSGIAQVFKGRNDDYASKEDDHIKFLVEVIEPACRAYEKKQYGDMFSALESTMPTVRSPSDKQSWTKDMDMLIALRTTATIGAVLDHIAATKRPPLPDILEEKERELKNTQITDDEATSWMTRLRALRQVPYREIVALANFLDASTLYSTKHGVKGDEFENVLVVVGRGWNLYDFNELLELSSSPNSINPKRADAYERNRNLLYVALSRAKVRLAVLFTQKLSNQATETLSSWFGGENVYSLKLQGA</sequence>
<evidence type="ECO:0000313" key="2">
    <source>
        <dbReference type="EMBL" id="QAT89025.1"/>
    </source>
</evidence>